<reference evidence="1 2" key="1">
    <citation type="journal article" date="2019" name="Emerg. Microbes Infect.">
        <title>Comprehensive subspecies identification of 175 nontuberculous mycobacteria species based on 7547 genomic profiles.</title>
        <authorList>
            <person name="Matsumoto Y."/>
            <person name="Kinjo T."/>
            <person name="Motooka D."/>
            <person name="Nabeya D."/>
            <person name="Jung N."/>
            <person name="Uechi K."/>
            <person name="Horii T."/>
            <person name="Iida T."/>
            <person name="Fujita J."/>
            <person name="Nakamura S."/>
        </authorList>
    </citation>
    <scope>NUCLEOTIDE SEQUENCE [LARGE SCALE GENOMIC DNA]</scope>
    <source>
        <strain evidence="1 2">JCM 13574</strain>
    </source>
</reference>
<dbReference type="EMBL" id="AP022610">
    <property type="protein sequence ID" value="BBZ28369.1"/>
    <property type="molecule type" value="Genomic_DNA"/>
</dbReference>
<gene>
    <name evidence="1" type="ORF">MMAD_26640</name>
</gene>
<dbReference type="Pfam" id="PF10698">
    <property type="entry name" value="DUF2505"/>
    <property type="match status" value="1"/>
</dbReference>
<organism evidence="1 2">
    <name type="scientific">Mycolicibacterium madagascariense</name>
    <dbReference type="NCBI Taxonomy" id="212765"/>
    <lineage>
        <taxon>Bacteria</taxon>
        <taxon>Bacillati</taxon>
        <taxon>Actinomycetota</taxon>
        <taxon>Actinomycetes</taxon>
        <taxon>Mycobacteriales</taxon>
        <taxon>Mycobacteriaceae</taxon>
        <taxon>Mycolicibacterium</taxon>
    </lineage>
</organism>
<evidence type="ECO:0000313" key="1">
    <source>
        <dbReference type="EMBL" id="BBZ28369.1"/>
    </source>
</evidence>
<dbReference type="Proteomes" id="UP000466517">
    <property type="component" value="Chromosome"/>
</dbReference>
<dbReference type="RefSeq" id="WP_163737684.1">
    <property type="nucleotide sequence ID" value="NZ_AP022610.1"/>
</dbReference>
<evidence type="ECO:0000313" key="2">
    <source>
        <dbReference type="Proteomes" id="UP000466517"/>
    </source>
</evidence>
<accession>A0A7I7XGQ7</accession>
<sequence length="168" mass="17793">MPRSIELTAASPHPLADIRRAFDDEAYWQSRLTAFEGGSPTLDSLSTDASGRTSVTMTMRFGGDQLPDPLRRLRLGSLEVVQSEQWDAVDAGVLRGAIDVDARRTPMSGRGSVHLTPAGSGTTLAGHATVEVNVPLIGGAISKFIAGLLANGIVDIVRVTDSWLAENP</sequence>
<dbReference type="AlphaFoldDB" id="A0A7I7XGQ7"/>
<name>A0A7I7XGQ7_9MYCO</name>
<dbReference type="KEGG" id="mmag:MMAD_26640"/>
<proteinExistence type="predicted"/>
<dbReference type="InterPro" id="IPR019639">
    <property type="entry name" value="DUF2505"/>
</dbReference>
<keyword evidence="2" id="KW-1185">Reference proteome</keyword>
<protein>
    <recommendedName>
        <fullName evidence="3">DUF2505 domain-containing protein</fullName>
    </recommendedName>
</protein>
<evidence type="ECO:0008006" key="3">
    <source>
        <dbReference type="Google" id="ProtNLM"/>
    </source>
</evidence>